<name>A0ABS8QK11_9BACI</name>
<dbReference type="RefSeq" id="WP_231314988.1">
    <property type="nucleotide sequence ID" value="NZ_JAJODE010000032.1"/>
</dbReference>
<keyword evidence="3" id="KW-1185">Reference proteome</keyword>
<evidence type="ECO:0000313" key="2">
    <source>
        <dbReference type="EMBL" id="MCD4839493.1"/>
    </source>
</evidence>
<proteinExistence type="predicted"/>
<comment type="caution">
    <text evidence="2">The sequence shown here is derived from an EMBL/GenBank/DDBJ whole genome shotgun (WGS) entry which is preliminary data.</text>
</comment>
<protein>
    <submittedName>
        <fullName evidence="2">Uncharacterized protein</fullName>
    </submittedName>
</protein>
<keyword evidence="1" id="KW-0472">Membrane</keyword>
<reference evidence="2 3" key="1">
    <citation type="journal article" date="2023" name="Antonie Van Leeuwenhoek">
        <title>Unveiling the genomic potential of a novel thermostable glycoside hydrolases producing Neobacillus sedimentimangrovi UE25.</title>
        <authorList>
            <person name="Ejaz U."/>
            <person name="Saleem F."/>
            <person name="Rashid R."/>
            <person name="Hasan K.A."/>
            <person name="Syed M.N."/>
            <person name="Sohail M."/>
        </authorList>
    </citation>
    <scope>NUCLEOTIDE SEQUENCE [LARGE SCALE GENOMIC DNA]</scope>
    <source>
        <strain evidence="2 3">UE25</strain>
    </source>
</reference>
<gene>
    <name evidence="2" type="ORF">LRS37_11490</name>
</gene>
<dbReference type="EMBL" id="JAJODE010000032">
    <property type="protein sequence ID" value="MCD4839493.1"/>
    <property type="molecule type" value="Genomic_DNA"/>
</dbReference>
<evidence type="ECO:0000313" key="3">
    <source>
        <dbReference type="Proteomes" id="UP001162836"/>
    </source>
</evidence>
<feature type="transmembrane region" description="Helical" evidence="1">
    <location>
        <begin position="29"/>
        <end position="53"/>
    </location>
</feature>
<accession>A0ABS8QK11</accession>
<evidence type="ECO:0000256" key="1">
    <source>
        <dbReference type="SAM" id="Phobius"/>
    </source>
</evidence>
<keyword evidence="1" id="KW-0812">Transmembrane</keyword>
<organism evidence="2 3">
    <name type="scientific">Neobacillus sedimentimangrovi</name>
    <dbReference type="NCBI Taxonomy" id="2699460"/>
    <lineage>
        <taxon>Bacteria</taxon>
        <taxon>Bacillati</taxon>
        <taxon>Bacillota</taxon>
        <taxon>Bacilli</taxon>
        <taxon>Bacillales</taxon>
        <taxon>Bacillaceae</taxon>
        <taxon>Neobacillus</taxon>
    </lineage>
</organism>
<feature type="transmembrane region" description="Helical" evidence="1">
    <location>
        <begin position="65"/>
        <end position="88"/>
    </location>
</feature>
<keyword evidence="1" id="KW-1133">Transmembrane helix</keyword>
<dbReference type="Proteomes" id="UP001162836">
    <property type="component" value="Unassembled WGS sequence"/>
</dbReference>
<sequence length="91" mass="10718">MNKLIKISDLFWEGISLSRVSNKNIVRSYLLFVIMAFLFELFLLALWISTSIWSYSFGYRPSFEFYIAFGVLVIMLIITVNCIWSIFLSKK</sequence>